<dbReference type="InterPro" id="IPR036052">
    <property type="entry name" value="TrpB-like_PALP_sf"/>
</dbReference>
<comment type="caution">
    <text evidence="4">The sequence shown here is derived from an EMBL/GenBank/DDBJ whole genome shotgun (WGS) entry which is preliminary data.</text>
</comment>
<keyword evidence="2" id="KW-0663">Pyridoxal phosphate</keyword>
<dbReference type="PANTHER" id="PTHR42937">
    <property type="match status" value="1"/>
</dbReference>
<dbReference type="Gene3D" id="3.40.50.1100">
    <property type="match status" value="2"/>
</dbReference>
<name>A0A841I3U0_9DEIO</name>
<dbReference type="GO" id="GO:0008838">
    <property type="term" value="F:diaminopropionate ammonia-lyase activity"/>
    <property type="evidence" value="ECO:0007669"/>
    <property type="project" value="UniProtKB-EC"/>
</dbReference>
<dbReference type="EMBL" id="JACHHG010000018">
    <property type="protein sequence ID" value="MBB6099983.1"/>
    <property type="molecule type" value="Genomic_DNA"/>
</dbReference>
<keyword evidence="4" id="KW-0456">Lyase</keyword>
<dbReference type="Proteomes" id="UP000569951">
    <property type="component" value="Unassembled WGS sequence"/>
</dbReference>
<dbReference type="PANTHER" id="PTHR42937:SF1">
    <property type="entry name" value="DIAMINOPROPIONATE AMMONIA-LYASE"/>
    <property type="match status" value="1"/>
</dbReference>
<evidence type="ECO:0000256" key="1">
    <source>
        <dbReference type="ARBA" id="ARBA00001933"/>
    </source>
</evidence>
<protein>
    <submittedName>
        <fullName evidence="4">Diaminopropionate ammonia-lyase</fullName>
        <ecNumber evidence="4">4.3.1.15</ecNumber>
    </submittedName>
</protein>
<dbReference type="AlphaFoldDB" id="A0A841I3U0"/>
<keyword evidence="5" id="KW-1185">Reference proteome</keyword>
<sequence length="391" mass="41274">MPHPVRDTPENPAFYLNPRPQPLEEFLPGAHDPRDFHRQLPGYAPTPLCEAPGIARRLGVAQLWVKDESSRLGLPAYKILGASWATWRALTERLGLAPAASGLEELRARLAGAGPLELVAATDGNHGRAVARVARWLGIGAHILVPQDMSAARVEAIQAEGARVTRVSGSYDDAVEAAARQQGPSRVVIADTAWPGYERVPGWVVDGYATLFLEADAALAAAGAPPPDLVLVQVGVGSLAAAAVKHYRRPAGHTRVVAVEPTRAACLLESLRAGRLTEVPGPHDSVMAGLNCGRPSPLAWPLLQRSLHAAVAIPDRRTEQAVRLLAGEGIRSGESGAAALGGLLELLEGPWAERARSALEIGPQTRVLVISTEGPTDPAAYARSLGPEQGR</sequence>
<feature type="domain" description="Tryptophan synthase beta chain-like PALP" evidence="3">
    <location>
        <begin position="41"/>
        <end position="371"/>
    </location>
</feature>
<dbReference type="NCBIfam" id="NF006058">
    <property type="entry name" value="PRK08206.1"/>
    <property type="match status" value="1"/>
</dbReference>
<evidence type="ECO:0000259" key="3">
    <source>
        <dbReference type="Pfam" id="PF00291"/>
    </source>
</evidence>
<dbReference type="EC" id="4.3.1.15" evidence="4"/>
<proteinExistence type="predicted"/>
<dbReference type="Pfam" id="PF00291">
    <property type="entry name" value="PALP"/>
    <property type="match status" value="1"/>
</dbReference>
<gene>
    <name evidence="4" type="ORF">HNR42_003444</name>
</gene>
<comment type="cofactor">
    <cofactor evidence="1">
        <name>pyridoxal 5'-phosphate</name>
        <dbReference type="ChEBI" id="CHEBI:597326"/>
    </cofactor>
</comment>
<evidence type="ECO:0000313" key="5">
    <source>
        <dbReference type="Proteomes" id="UP000569951"/>
    </source>
</evidence>
<organism evidence="4 5">
    <name type="scientific">Deinobacterium chartae</name>
    <dbReference type="NCBI Taxonomy" id="521158"/>
    <lineage>
        <taxon>Bacteria</taxon>
        <taxon>Thermotogati</taxon>
        <taxon>Deinococcota</taxon>
        <taxon>Deinococci</taxon>
        <taxon>Deinococcales</taxon>
        <taxon>Deinococcaceae</taxon>
        <taxon>Deinobacterium</taxon>
    </lineage>
</organism>
<reference evidence="4 5" key="1">
    <citation type="submission" date="2020-08" db="EMBL/GenBank/DDBJ databases">
        <title>Genomic Encyclopedia of Type Strains, Phase IV (KMG-IV): sequencing the most valuable type-strain genomes for metagenomic binning, comparative biology and taxonomic classification.</title>
        <authorList>
            <person name="Goeker M."/>
        </authorList>
    </citation>
    <scope>NUCLEOTIDE SEQUENCE [LARGE SCALE GENOMIC DNA]</scope>
    <source>
        <strain evidence="4 5">DSM 21458</strain>
    </source>
</reference>
<accession>A0A841I3U0</accession>
<evidence type="ECO:0000256" key="2">
    <source>
        <dbReference type="ARBA" id="ARBA00022898"/>
    </source>
</evidence>
<dbReference type="InterPro" id="IPR001926">
    <property type="entry name" value="TrpB-like_PALP"/>
</dbReference>
<evidence type="ECO:0000313" key="4">
    <source>
        <dbReference type="EMBL" id="MBB6099983.1"/>
    </source>
</evidence>
<dbReference type="SUPFAM" id="SSF53686">
    <property type="entry name" value="Tryptophan synthase beta subunit-like PLP-dependent enzymes"/>
    <property type="match status" value="1"/>
</dbReference>
<dbReference type="RefSeq" id="WP_183988721.1">
    <property type="nucleotide sequence ID" value="NZ_JACHHG010000018.1"/>
</dbReference>